<comment type="caution">
    <text evidence="2">The sequence shown here is derived from an EMBL/GenBank/DDBJ whole genome shotgun (WGS) entry which is preliminary data.</text>
</comment>
<evidence type="ECO:0000259" key="1">
    <source>
        <dbReference type="Pfam" id="PF10091"/>
    </source>
</evidence>
<keyword evidence="3" id="KW-1185">Reference proteome</keyword>
<dbReference type="Gene3D" id="1.50.10.140">
    <property type="match status" value="1"/>
</dbReference>
<sequence length="439" mass="48643">MTSSATPADDTWLDGMQRAAFDYFAQWVDPHNGLVPDTSRANSPVSIAVVGFALSAYPVGVTRGWMSRADALRHSLAALRFFLDSDQSGTPQATGFRGFYYHFLDIHSGARVWQSELSMIDTALLIAGALTAASFFGDDTPDEIELRRIADVLYRRVDWCWAQDGGDTIRQGWKPECGFLDYGWEGYSEAIVLYALAMGSPTHPITGDCYHAWTSTYQWENLYGTDFLYGGPLFVHHFSHAWVDFRGIRDAFMREKRSDYFENSRRAVLIQRKYARLNPHGFAGYGDNGWGLSACDGPSDERQDAANEERHLFGYAARGVPYGPDDGTLSAPAVLASLPFAPELALAGVRCMLRRYPQILTDGRLASAFNPSLVQAGGAPWVSAGHYGLDQGIVLMMIENHRSGFPWQLMRGCPYLADGLRRAGFRGGWLLQPIHHGAA</sequence>
<evidence type="ECO:0000313" key="3">
    <source>
        <dbReference type="Proteomes" id="UP001596013"/>
    </source>
</evidence>
<dbReference type="Pfam" id="PF10091">
    <property type="entry name" value="Glycoamylase"/>
    <property type="match status" value="1"/>
</dbReference>
<organism evidence="2 3">
    <name type="scientific">Rhodanobacter umsongensis</name>
    <dbReference type="NCBI Taxonomy" id="633153"/>
    <lineage>
        <taxon>Bacteria</taxon>
        <taxon>Pseudomonadati</taxon>
        <taxon>Pseudomonadota</taxon>
        <taxon>Gammaproteobacteria</taxon>
        <taxon>Lysobacterales</taxon>
        <taxon>Rhodanobacteraceae</taxon>
        <taxon>Rhodanobacter</taxon>
    </lineage>
</organism>
<protein>
    <submittedName>
        <fullName evidence="2">Glucoamylase family protein</fullName>
    </submittedName>
</protein>
<evidence type="ECO:0000313" key="2">
    <source>
        <dbReference type="EMBL" id="MFC5436035.1"/>
    </source>
</evidence>
<feature type="domain" description="Glycoamylase-like" evidence="1">
    <location>
        <begin position="182"/>
        <end position="414"/>
    </location>
</feature>
<dbReference type="PIRSF" id="PIRSF028431">
    <property type="entry name" value="UCP028431"/>
    <property type="match status" value="1"/>
</dbReference>
<dbReference type="InterPro" id="IPR019282">
    <property type="entry name" value="Glycoamylase-like_cons_dom"/>
</dbReference>
<accession>A0ABW0JJW5</accession>
<proteinExistence type="predicted"/>
<name>A0ABW0JJW5_9GAMM</name>
<reference evidence="3" key="1">
    <citation type="journal article" date="2019" name="Int. J. Syst. Evol. Microbiol.">
        <title>The Global Catalogue of Microorganisms (GCM) 10K type strain sequencing project: providing services to taxonomists for standard genome sequencing and annotation.</title>
        <authorList>
            <consortium name="The Broad Institute Genomics Platform"/>
            <consortium name="The Broad Institute Genome Sequencing Center for Infectious Disease"/>
            <person name="Wu L."/>
            <person name="Ma J."/>
        </authorList>
    </citation>
    <scope>NUCLEOTIDE SEQUENCE [LARGE SCALE GENOMIC DNA]</scope>
    <source>
        <strain evidence="3">JCM 17130</strain>
    </source>
</reference>
<dbReference type="InterPro" id="IPR016883">
    <property type="entry name" value="UCP028431"/>
</dbReference>
<dbReference type="Proteomes" id="UP001596013">
    <property type="component" value="Unassembled WGS sequence"/>
</dbReference>
<dbReference type="RefSeq" id="WP_377302981.1">
    <property type="nucleotide sequence ID" value="NZ_JBHSMK010000003.1"/>
</dbReference>
<gene>
    <name evidence="2" type="ORF">ACFPME_05660</name>
</gene>
<dbReference type="EMBL" id="JBHSMK010000003">
    <property type="protein sequence ID" value="MFC5436035.1"/>
    <property type="molecule type" value="Genomic_DNA"/>
</dbReference>